<evidence type="ECO:0000313" key="3">
    <source>
        <dbReference type="Proteomes" id="UP001175228"/>
    </source>
</evidence>
<accession>A0AA39UN94</accession>
<comment type="caution">
    <text evidence="2">The sequence shown here is derived from an EMBL/GenBank/DDBJ whole genome shotgun (WGS) entry which is preliminary data.</text>
</comment>
<dbReference type="EMBL" id="JAUEPU010000015">
    <property type="protein sequence ID" value="KAK0496332.1"/>
    <property type="molecule type" value="Genomic_DNA"/>
</dbReference>
<dbReference type="AlphaFoldDB" id="A0AA39UN94"/>
<keyword evidence="3" id="KW-1185">Reference proteome</keyword>
<feature type="transmembrane region" description="Helical" evidence="1">
    <location>
        <begin position="22"/>
        <end position="44"/>
    </location>
</feature>
<proteinExistence type="predicted"/>
<feature type="non-terminal residue" evidence="2">
    <location>
        <position position="1"/>
    </location>
</feature>
<feature type="non-terminal residue" evidence="2">
    <location>
        <position position="60"/>
    </location>
</feature>
<evidence type="ECO:0000313" key="2">
    <source>
        <dbReference type="EMBL" id="KAK0496332.1"/>
    </source>
</evidence>
<reference evidence="2" key="1">
    <citation type="submission" date="2023-06" db="EMBL/GenBank/DDBJ databases">
        <authorList>
            <consortium name="Lawrence Berkeley National Laboratory"/>
            <person name="Ahrendt S."/>
            <person name="Sahu N."/>
            <person name="Indic B."/>
            <person name="Wong-Bajracharya J."/>
            <person name="Merenyi Z."/>
            <person name="Ke H.-M."/>
            <person name="Monk M."/>
            <person name="Kocsube S."/>
            <person name="Drula E."/>
            <person name="Lipzen A."/>
            <person name="Balint B."/>
            <person name="Henrissat B."/>
            <person name="Andreopoulos B."/>
            <person name="Martin F.M."/>
            <person name="Harder C.B."/>
            <person name="Rigling D."/>
            <person name="Ford K.L."/>
            <person name="Foster G.D."/>
            <person name="Pangilinan J."/>
            <person name="Papanicolaou A."/>
            <person name="Barry K."/>
            <person name="LaButti K."/>
            <person name="Viragh M."/>
            <person name="Koriabine M."/>
            <person name="Yan M."/>
            <person name="Riley R."/>
            <person name="Champramary S."/>
            <person name="Plett K.L."/>
            <person name="Tsai I.J."/>
            <person name="Slot J."/>
            <person name="Sipos G."/>
            <person name="Plett J."/>
            <person name="Nagy L.G."/>
            <person name="Grigoriev I.V."/>
        </authorList>
    </citation>
    <scope>NUCLEOTIDE SEQUENCE</scope>
    <source>
        <strain evidence="2">HWK02</strain>
    </source>
</reference>
<dbReference type="Proteomes" id="UP001175228">
    <property type="component" value="Unassembled WGS sequence"/>
</dbReference>
<sequence length="60" mass="7001">TPTSPLAPFPPPPELHTRVPEFYGFVAWTSTSLLFMVYSFWAILSDAYIQWFSVTWYPSR</sequence>
<name>A0AA39UN94_9AGAR</name>
<keyword evidence="1" id="KW-1133">Transmembrane helix</keyword>
<evidence type="ECO:0000256" key="1">
    <source>
        <dbReference type="SAM" id="Phobius"/>
    </source>
</evidence>
<organism evidence="2 3">
    <name type="scientific">Armillaria luteobubalina</name>
    <dbReference type="NCBI Taxonomy" id="153913"/>
    <lineage>
        <taxon>Eukaryota</taxon>
        <taxon>Fungi</taxon>
        <taxon>Dikarya</taxon>
        <taxon>Basidiomycota</taxon>
        <taxon>Agaricomycotina</taxon>
        <taxon>Agaricomycetes</taxon>
        <taxon>Agaricomycetidae</taxon>
        <taxon>Agaricales</taxon>
        <taxon>Marasmiineae</taxon>
        <taxon>Physalacriaceae</taxon>
        <taxon>Armillaria</taxon>
    </lineage>
</organism>
<protein>
    <submittedName>
        <fullName evidence="2">Uncharacterized protein</fullName>
    </submittedName>
</protein>
<keyword evidence="1" id="KW-0812">Transmembrane</keyword>
<keyword evidence="1" id="KW-0472">Membrane</keyword>
<gene>
    <name evidence="2" type="ORF">EDD18DRAFT_1019271</name>
</gene>